<keyword evidence="4" id="KW-1185">Reference proteome</keyword>
<evidence type="ECO:0000313" key="3">
    <source>
        <dbReference type="EnsemblPlants" id="QL02p034089:mrna"/>
    </source>
</evidence>
<evidence type="ECO:0000256" key="1">
    <source>
        <dbReference type="SAM" id="MobiDB-lite"/>
    </source>
</evidence>
<dbReference type="KEGG" id="qlo:115975418"/>
<dbReference type="CDD" id="cd22691">
    <property type="entry name" value="FHA_PS1-like"/>
    <property type="match status" value="1"/>
</dbReference>
<dbReference type="PANTHER" id="PTHR22593">
    <property type="entry name" value="TRANSMEMBRANE PROTEIN 18"/>
    <property type="match status" value="1"/>
</dbReference>
<feature type="domain" description="FHA" evidence="2">
    <location>
        <begin position="46"/>
        <end position="97"/>
    </location>
</feature>
<dbReference type="Gene3D" id="2.60.200.20">
    <property type="match status" value="1"/>
</dbReference>
<dbReference type="Pfam" id="PF00498">
    <property type="entry name" value="FHA"/>
    <property type="match status" value="1"/>
</dbReference>
<reference evidence="4" key="1">
    <citation type="journal article" date="2016" name="G3 (Bethesda)">
        <title>First Draft Assembly and Annotation of the Genome of a California Endemic Oak Quercus lobata Nee (Fagaceae).</title>
        <authorList>
            <person name="Sork V.L."/>
            <person name="Fitz-Gibbon S.T."/>
            <person name="Puiu D."/>
            <person name="Crepeau M."/>
            <person name="Gugger P.F."/>
            <person name="Sherman R."/>
            <person name="Stevens K."/>
            <person name="Langley C.H."/>
            <person name="Pellegrini M."/>
            <person name="Salzberg S.L."/>
        </authorList>
    </citation>
    <scope>NUCLEOTIDE SEQUENCE [LARGE SCALE GENOMIC DNA]</scope>
    <source>
        <strain evidence="4">cv. SW786</strain>
    </source>
</reference>
<dbReference type="Gene3D" id="3.40.50.1010">
    <property type="entry name" value="5'-nuclease"/>
    <property type="match status" value="1"/>
</dbReference>
<dbReference type="RefSeq" id="XP_030952045.1">
    <property type="nucleotide sequence ID" value="XM_031096185.1"/>
</dbReference>
<dbReference type="CDD" id="cd09880">
    <property type="entry name" value="PIN_Smg5-6-like"/>
    <property type="match status" value="1"/>
</dbReference>
<dbReference type="SUPFAM" id="SSF49879">
    <property type="entry name" value="SMAD/FHA domain"/>
    <property type="match status" value="1"/>
</dbReference>
<organism evidence="3 4">
    <name type="scientific">Quercus lobata</name>
    <name type="common">Valley oak</name>
    <dbReference type="NCBI Taxonomy" id="97700"/>
    <lineage>
        <taxon>Eukaryota</taxon>
        <taxon>Viridiplantae</taxon>
        <taxon>Streptophyta</taxon>
        <taxon>Embryophyta</taxon>
        <taxon>Tracheophyta</taxon>
        <taxon>Spermatophyta</taxon>
        <taxon>Magnoliopsida</taxon>
        <taxon>eudicotyledons</taxon>
        <taxon>Gunneridae</taxon>
        <taxon>Pentapetalae</taxon>
        <taxon>rosids</taxon>
        <taxon>fabids</taxon>
        <taxon>Fagales</taxon>
        <taxon>Fagaceae</taxon>
        <taxon>Quercus</taxon>
    </lineage>
</organism>
<sequence length="1059" mass="118685">MADKKEPEMKIPVFTVLKNGAILKNIFIVNTPPSPTSISQDYEETLVVGRHPDCNITLTHPSISRFHLQFHSNPSIQHLSLIDLSSVHGTWVSDKKVEPGVRVELKEGDTVRVGGSSRVYRLHWIPLSCAYDSENPFVPPAFEDKEDENAEDIYQDVKSLSIEERDSLVVEGKEENEYQDENSLSVENRKNESQDLSLVELESLCFNEKLELIAKKEIPSAPPLPENMVFDEMEGNESLSRIDHELKEIFGLWSGPLEPRAELVNLSFPVGGEVISENENRQLEEESMSSKPHSVTEVLSERDAPESSLISSEQEFELSVNRGSPIYVHDEDEMHSVAEVPKETENISLGKDRSYWSGPLMMENLSLPVEEIPVVTNNQQVNEENQTPQSVLALQSPSNGGVEENGTTEQEMNFLLSLEYASSDEEGNPEAELLEETKNHSVSRKSNEVMEISGLYSVPIAIESADSSLFAGEILVTVLSEFTENKESQSPQSVVNAAGLSEVKISESAPLQSEEKLNSRSIWSRRGKAASVPLIQTGESRSEIIMAGIDAEVGTHNRENTENKSISKALFTGLDEEEEIFTPNKENFTPNTLLVKSLKKNSRVEEIKHSKALFTGSDEEEEIFTPNKENFTPNTLLVNSLKKNSRVEEIKHSKALFTGSDEEEEIFTPDKENFSPNTLLVKSLKKKVTVEETKHYKSCRSSSSKVTFSPGIHPEEDTTASLDKQNHTPKVLQERKSARPTSRNRVRLEQGIKRRSDRVPFQSLLGKSTGKSRSEASVPDTAMGSCNSVTSTQTMVKKVTNISSNNSNGEAGRNWNMIVDTAALLNKESRKTLHLLQGLKGTHLIIPRMVLRELDCLKRRGSLFRRRTEASLVLEWIEECMVKTKCWMHVQNSIEEARAIAPTPPATPQSCFSQGTMGFSCGKPSSMPFSNHWNLTEIVSPTEDDHILDCALLYRKMKNDGRLVLLSDDVTLKIKAMAEGLICETAQEFRESLVNPFSDRFLWADSSPRGLTWSYKDDIVLREQYYRCPLKKSAKGESAKGLKLILHHNSHYGQIYSVR</sequence>
<proteinExistence type="predicted"/>
<evidence type="ECO:0000259" key="2">
    <source>
        <dbReference type="PROSITE" id="PS50006"/>
    </source>
</evidence>
<name>A0A7N2KV72_QUELO</name>
<dbReference type="GeneID" id="115975418"/>
<dbReference type="InterPro" id="IPR000253">
    <property type="entry name" value="FHA_dom"/>
</dbReference>
<dbReference type="InterPro" id="IPR002716">
    <property type="entry name" value="PIN_dom"/>
</dbReference>
<protein>
    <recommendedName>
        <fullName evidence="2">FHA domain-containing protein</fullName>
    </recommendedName>
</protein>
<dbReference type="AlphaFoldDB" id="A0A7N2KV72"/>
<reference evidence="3" key="2">
    <citation type="submission" date="2021-01" db="UniProtKB">
        <authorList>
            <consortium name="EnsemblPlants"/>
        </authorList>
    </citation>
    <scope>IDENTIFICATION</scope>
</reference>
<feature type="compositionally biased region" description="Acidic residues" evidence="1">
    <location>
        <begin position="425"/>
        <end position="434"/>
    </location>
</feature>
<dbReference type="FunCoup" id="A0A7N2KV72">
    <property type="interactions" value="294"/>
</dbReference>
<dbReference type="SMART" id="SM00240">
    <property type="entry name" value="FHA"/>
    <property type="match status" value="1"/>
</dbReference>
<dbReference type="Gramene" id="QL02p034089:mrna">
    <property type="protein sequence ID" value="QL02p034089:mrna"/>
    <property type="gene ID" value="QL02p034089"/>
</dbReference>
<accession>A0A7N2KV72</accession>
<evidence type="ECO:0000313" key="4">
    <source>
        <dbReference type="Proteomes" id="UP000594261"/>
    </source>
</evidence>
<feature type="region of interest" description="Disordered" evidence="1">
    <location>
        <begin position="700"/>
        <end position="787"/>
    </location>
</feature>
<dbReference type="OMA" id="TRDMSEN"/>
<dbReference type="GO" id="GO:0031965">
    <property type="term" value="C:nuclear membrane"/>
    <property type="evidence" value="ECO:0007669"/>
    <property type="project" value="TreeGrafter"/>
</dbReference>
<dbReference type="EnsemblPlants" id="QL02p034089:mrna">
    <property type="protein sequence ID" value="QL02p034089:mrna"/>
    <property type="gene ID" value="QL02p034089"/>
</dbReference>
<dbReference type="InParanoid" id="A0A7N2KV72"/>
<dbReference type="InterPro" id="IPR008984">
    <property type="entry name" value="SMAD_FHA_dom_sf"/>
</dbReference>
<gene>
    <name evidence="3" type="primary">LOC115975418</name>
</gene>
<feature type="region of interest" description="Disordered" evidence="1">
    <location>
        <begin position="425"/>
        <end position="445"/>
    </location>
</feature>
<dbReference type="Pfam" id="PF13638">
    <property type="entry name" value="PIN_4"/>
    <property type="match status" value="1"/>
</dbReference>
<feature type="compositionally biased region" description="Basic and acidic residues" evidence="1">
    <location>
        <begin position="746"/>
        <end position="758"/>
    </location>
</feature>
<dbReference type="PANTHER" id="PTHR22593:SF8">
    <property type="entry name" value="FHA DOMAIN-CONTAINING PROTEIN PS1"/>
    <property type="match status" value="1"/>
</dbReference>
<dbReference type="Proteomes" id="UP000594261">
    <property type="component" value="Chromosome 2"/>
</dbReference>
<dbReference type="OrthoDB" id="444265at2759"/>
<dbReference type="PROSITE" id="PS50006">
    <property type="entry name" value="FHA_DOMAIN"/>
    <property type="match status" value="1"/>
</dbReference>